<sequence>MINNIIVLINSFYKAFPYVCISFFSRKKNGAKKQGINQMK</sequence>
<dbReference type="Proteomes" id="UP000003174">
    <property type="component" value="Unassembled WGS sequence"/>
</dbReference>
<keyword evidence="1" id="KW-0812">Transmembrane</keyword>
<protein>
    <submittedName>
        <fullName evidence="2">Uncharacterized protein</fullName>
    </submittedName>
</protein>
<comment type="caution">
    <text evidence="2">The sequence shown here is derived from an EMBL/GenBank/DDBJ whole genome shotgun (WGS) entry which is preliminary data.</text>
</comment>
<dbReference type="AlphaFoldDB" id="C0EY98"/>
<keyword evidence="1" id="KW-1133">Transmembrane helix</keyword>
<evidence type="ECO:0000313" key="3">
    <source>
        <dbReference type="Proteomes" id="UP000003174"/>
    </source>
</evidence>
<accession>C0EY98</accession>
<reference evidence="2 3" key="2">
    <citation type="submission" date="2009-02" db="EMBL/GenBank/DDBJ databases">
        <title>Draft genome sequence of Eubacterium hallii (DSM 3353).</title>
        <authorList>
            <person name="Sudarsanam P."/>
            <person name="Ley R."/>
            <person name="Guruge J."/>
            <person name="Turnbaugh P.J."/>
            <person name="Mahowald M."/>
            <person name="Liep D."/>
            <person name="Gordon J."/>
        </authorList>
    </citation>
    <scope>NUCLEOTIDE SEQUENCE [LARGE SCALE GENOMIC DNA]</scope>
    <source>
        <strain evidence="2 3">DSM 3353</strain>
    </source>
</reference>
<dbReference type="EMBL" id="ACEP01000105">
    <property type="protein sequence ID" value="EEG35809.1"/>
    <property type="molecule type" value="Genomic_DNA"/>
</dbReference>
<proteinExistence type="predicted"/>
<feature type="transmembrane region" description="Helical" evidence="1">
    <location>
        <begin position="6"/>
        <end position="24"/>
    </location>
</feature>
<reference evidence="2 3" key="1">
    <citation type="submission" date="2009-01" db="EMBL/GenBank/DDBJ databases">
        <authorList>
            <person name="Fulton L."/>
            <person name="Clifton S."/>
            <person name="Fulton B."/>
            <person name="Xu J."/>
            <person name="Minx P."/>
            <person name="Pepin K.H."/>
            <person name="Johnson M."/>
            <person name="Bhonagiri V."/>
            <person name="Nash W.E."/>
            <person name="Mardis E.R."/>
            <person name="Wilson R.K."/>
        </authorList>
    </citation>
    <scope>NUCLEOTIDE SEQUENCE [LARGE SCALE GENOMIC DNA]</scope>
    <source>
        <strain evidence="2 3">DSM 3353</strain>
    </source>
</reference>
<evidence type="ECO:0000256" key="1">
    <source>
        <dbReference type="SAM" id="Phobius"/>
    </source>
</evidence>
<organism evidence="2 3">
    <name type="scientific">Anaerobutyricum hallii DSM 3353</name>
    <dbReference type="NCBI Taxonomy" id="411469"/>
    <lineage>
        <taxon>Bacteria</taxon>
        <taxon>Bacillati</taxon>
        <taxon>Bacillota</taxon>
        <taxon>Clostridia</taxon>
        <taxon>Lachnospirales</taxon>
        <taxon>Lachnospiraceae</taxon>
        <taxon>Anaerobutyricum</taxon>
    </lineage>
</organism>
<keyword evidence="1" id="KW-0472">Membrane</keyword>
<gene>
    <name evidence="2" type="ORF">EUBHAL_02400</name>
</gene>
<evidence type="ECO:0000313" key="2">
    <source>
        <dbReference type="EMBL" id="EEG35809.1"/>
    </source>
</evidence>
<name>C0EY98_9FIRM</name>